<dbReference type="SUPFAM" id="SSF50998">
    <property type="entry name" value="Quinoprotein alcohol dehydrogenase-like"/>
    <property type="match status" value="1"/>
</dbReference>
<feature type="compositionally biased region" description="Basic and acidic residues" evidence="1">
    <location>
        <begin position="576"/>
        <end position="586"/>
    </location>
</feature>
<proteinExistence type="predicted"/>
<protein>
    <recommendedName>
        <fullName evidence="2">F-box domain-containing protein</fullName>
    </recommendedName>
</protein>
<feature type="region of interest" description="Disordered" evidence="1">
    <location>
        <begin position="51"/>
        <end position="72"/>
    </location>
</feature>
<gene>
    <name evidence="3" type="ORF">HYH03_012105</name>
</gene>
<feature type="region of interest" description="Disordered" evidence="1">
    <location>
        <begin position="533"/>
        <end position="624"/>
    </location>
</feature>
<evidence type="ECO:0000313" key="4">
    <source>
        <dbReference type="Proteomes" id="UP000612055"/>
    </source>
</evidence>
<dbReference type="AlphaFoldDB" id="A0A835Y1N0"/>
<reference evidence="3" key="1">
    <citation type="journal article" date="2020" name="bioRxiv">
        <title>Comparative genomics of Chlamydomonas.</title>
        <authorList>
            <person name="Craig R.J."/>
            <person name="Hasan A.R."/>
            <person name="Ness R.W."/>
            <person name="Keightley P.D."/>
        </authorList>
    </citation>
    <scope>NUCLEOTIDE SEQUENCE</scope>
    <source>
        <strain evidence="3">CCAP 11/70</strain>
    </source>
</reference>
<sequence length="694" mass="69520">MLSESVPAIFHVLRSLTDAADLARAAAVCRLWREVAQVPLLWQAQLEREHRRAARPTSPAPPQQGQAQHAPSVPLSPALAELLQPQADALPCAASQLRRWMGLRRLAPQALPLPGVNGGAATYCTASGTLVVFDQRSQRLAFVDLDRAGAASAAASTVFGAAEAATAGRVVQDGVECVDVPPPPPPPAASQAEGGAAAADGDEAVQAEAHSPEGARAEAACALQVLAAAGGTLVVTGHPDGRVLVWDTRLRHALGELPRPPGCGRYAVTALGADGGVVAAAYGGGGADSEVLVWDLGPAAAGPRTSTAVGEAREEKEAPARLESSELLALIKPSLATSVRCVAVSARHGVVALRAADGVELRAARGGQFLEGFADRRNTTLLSCGSVLFVASSSPSFLGNTFLDFEIEVAAVDLAGLAAAAAAAAAGEGGSGGGDGGVAGDGGSAAERTRPAVICRTKSPTLRYDLRGGPLSSFAWDGPMQAAASGGLLLLRCLQFPLPSAAGGLAWPGFFSFRMADLTAGLHLGRADVGRAPAATRGSGSGSDGGSAPGPAETARRAEAVADAAAAAEAHVGRGQRSDVADRIGHGDAPARQLAAQPGENAAEPPAGPLETAAPPAALPPPPSVRILSPEVLCSDGLGPAGTTALQQASGDEVQGAGGGWGACGVSSQLLTTPRHLVMLGSAGGVWALRIPHT</sequence>
<organism evidence="3 4">
    <name type="scientific">Edaphochlamys debaryana</name>
    <dbReference type="NCBI Taxonomy" id="47281"/>
    <lineage>
        <taxon>Eukaryota</taxon>
        <taxon>Viridiplantae</taxon>
        <taxon>Chlorophyta</taxon>
        <taxon>core chlorophytes</taxon>
        <taxon>Chlorophyceae</taxon>
        <taxon>CS clade</taxon>
        <taxon>Chlamydomonadales</taxon>
        <taxon>Chlamydomonadales incertae sedis</taxon>
        <taxon>Edaphochlamys</taxon>
    </lineage>
</organism>
<dbReference type="InterPro" id="IPR015943">
    <property type="entry name" value="WD40/YVTN_repeat-like_dom_sf"/>
</dbReference>
<feature type="compositionally biased region" description="Low complexity" evidence="1">
    <location>
        <begin position="595"/>
        <end position="616"/>
    </location>
</feature>
<feature type="compositionally biased region" description="Gly residues" evidence="1">
    <location>
        <begin position="539"/>
        <end position="548"/>
    </location>
</feature>
<name>A0A835Y1N0_9CHLO</name>
<dbReference type="InterPro" id="IPR036047">
    <property type="entry name" value="F-box-like_dom_sf"/>
</dbReference>
<feature type="region of interest" description="Disordered" evidence="1">
    <location>
        <begin position="180"/>
        <end position="212"/>
    </location>
</feature>
<dbReference type="SUPFAM" id="SSF81383">
    <property type="entry name" value="F-box domain"/>
    <property type="match status" value="1"/>
</dbReference>
<keyword evidence="4" id="KW-1185">Reference proteome</keyword>
<feature type="compositionally biased region" description="Low complexity" evidence="1">
    <location>
        <begin position="189"/>
        <end position="199"/>
    </location>
</feature>
<feature type="compositionally biased region" description="Low complexity" evidence="1">
    <location>
        <begin position="561"/>
        <end position="570"/>
    </location>
</feature>
<dbReference type="EMBL" id="JAEHOE010000073">
    <property type="protein sequence ID" value="KAG2489469.1"/>
    <property type="molecule type" value="Genomic_DNA"/>
</dbReference>
<dbReference type="Pfam" id="PF12937">
    <property type="entry name" value="F-box-like"/>
    <property type="match status" value="1"/>
</dbReference>
<evidence type="ECO:0000256" key="1">
    <source>
        <dbReference type="SAM" id="MobiDB-lite"/>
    </source>
</evidence>
<dbReference type="Proteomes" id="UP000612055">
    <property type="component" value="Unassembled WGS sequence"/>
</dbReference>
<feature type="domain" description="F-box" evidence="2">
    <location>
        <begin position="9"/>
        <end position="43"/>
    </location>
</feature>
<dbReference type="Gene3D" id="2.130.10.10">
    <property type="entry name" value="YVTN repeat-like/Quinoprotein amine dehydrogenase"/>
    <property type="match status" value="1"/>
</dbReference>
<dbReference type="InterPro" id="IPR011047">
    <property type="entry name" value="Quinoprotein_ADH-like_sf"/>
</dbReference>
<dbReference type="OrthoDB" id="552733at2759"/>
<comment type="caution">
    <text evidence="3">The sequence shown here is derived from an EMBL/GenBank/DDBJ whole genome shotgun (WGS) entry which is preliminary data.</text>
</comment>
<dbReference type="Gene3D" id="1.20.1280.50">
    <property type="match status" value="1"/>
</dbReference>
<dbReference type="InterPro" id="IPR001810">
    <property type="entry name" value="F-box_dom"/>
</dbReference>
<evidence type="ECO:0000313" key="3">
    <source>
        <dbReference type="EMBL" id="KAG2489469.1"/>
    </source>
</evidence>
<evidence type="ECO:0000259" key="2">
    <source>
        <dbReference type="Pfam" id="PF12937"/>
    </source>
</evidence>
<accession>A0A835Y1N0</accession>